<evidence type="ECO:0000313" key="5">
    <source>
        <dbReference type="Proteomes" id="UP000191905"/>
    </source>
</evidence>
<dbReference type="Pfam" id="PF03797">
    <property type="entry name" value="Autotransporter"/>
    <property type="match status" value="1"/>
</dbReference>
<reference evidence="4 5" key="1">
    <citation type="journal article" date="2016" name="Int. J. Syst. Evol. Microbiol.">
        <title>Pseudaminobacter manganicus sp. nov., isolated from sludge of a manganese mine.</title>
        <authorList>
            <person name="Li J."/>
            <person name="Huang J."/>
            <person name="Liao S."/>
            <person name="Wang G."/>
        </authorList>
    </citation>
    <scope>NUCLEOTIDE SEQUENCE [LARGE SCALE GENOMIC DNA]</scope>
    <source>
        <strain evidence="4 5">JH-7</strain>
    </source>
</reference>
<protein>
    <recommendedName>
        <fullName evidence="3">Autotransporter domain-containing protein</fullName>
    </recommendedName>
</protein>
<name>A0A1V8RSK4_9HYPH</name>
<dbReference type="RefSeq" id="WP_192856782.1">
    <property type="nucleotide sequence ID" value="NZ_MDET01000010.1"/>
</dbReference>
<dbReference type="PROSITE" id="PS51208">
    <property type="entry name" value="AUTOTRANSPORTER"/>
    <property type="match status" value="1"/>
</dbReference>
<organism evidence="4 5">
    <name type="scientific">Manganibacter manganicus</name>
    <dbReference type="NCBI Taxonomy" id="1873176"/>
    <lineage>
        <taxon>Bacteria</taxon>
        <taxon>Pseudomonadati</taxon>
        <taxon>Pseudomonadota</taxon>
        <taxon>Alphaproteobacteria</taxon>
        <taxon>Hyphomicrobiales</taxon>
        <taxon>Phyllobacteriaceae</taxon>
        <taxon>Manganibacter</taxon>
    </lineage>
</organism>
<evidence type="ECO:0000313" key="4">
    <source>
        <dbReference type="EMBL" id="OQM76135.1"/>
    </source>
</evidence>
<feature type="compositionally biased region" description="Gly residues" evidence="2">
    <location>
        <begin position="159"/>
        <end position="177"/>
    </location>
</feature>
<dbReference type="InterPro" id="IPR036709">
    <property type="entry name" value="Autotransporte_beta_dom_sf"/>
</dbReference>
<dbReference type="Pfam" id="PF12951">
    <property type="entry name" value="PATR"/>
    <property type="match status" value="3"/>
</dbReference>
<evidence type="ECO:0000256" key="1">
    <source>
        <dbReference type="ARBA" id="ARBA00022729"/>
    </source>
</evidence>
<gene>
    <name evidence="4" type="ORF">BFN67_15840</name>
</gene>
<keyword evidence="1" id="KW-0732">Signal</keyword>
<dbReference type="SMART" id="SM00869">
    <property type="entry name" value="Autotransporter"/>
    <property type="match status" value="1"/>
</dbReference>
<dbReference type="EMBL" id="MDET01000010">
    <property type="protein sequence ID" value="OQM76135.1"/>
    <property type="molecule type" value="Genomic_DNA"/>
</dbReference>
<dbReference type="SUPFAM" id="SSF103515">
    <property type="entry name" value="Autotransporter"/>
    <property type="match status" value="1"/>
</dbReference>
<dbReference type="Gene3D" id="2.40.128.130">
    <property type="entry name" value="Autotransporter beta-domain"/>
    <property type="match status" value="1"/>
</dbReference>
<feature type="compositionally biased region" description="Gly residues" evidence="2">
    <location>
        <begin position="121"/>
        <end position="145"/>
    </location>
</feature>
<accession>A0A1V8RSK4</accession>
<dbReference type="Proteomes" id="UP000191905">
    <property type="component" value="Unassembled WGS sequence"/>
</dbReference>
<dbReference type="InterPro" id="IPR013425">
    <property type="entry name" value="Autotrns_rpt"/>
</dbReference>
<dbReference type="InterPro" id="IPR011050">
    <property type="entry name" value="Pectin_lyase_fold/virulence"/>
</dbReference>
<evidence type="ECO:0000259" key="3">
    <source>
        <dbReference type="PROSITE" id="PS51208"/>
    </source>
</evidence>
<sequence length="1347" mass="127863">MMTASETGPGTGAGSSGVGCAQMVSLKRAPLHLHARVLRGSASLSVLALSLALGGPLLASTIPADAAGSIATGGQGGAGSDGASDGGNGGVAGGGGAGGAGGSVDVGGAGGAPGTLLTPYGGDGGNGGGAHRVGDGGGGGGGGGYSPTVSGDITTSSQGGDGGDGGDGGIAAIGGDIGDGGGGGGGGNGANVSSGAPVTVSATVTGGNGGAGGASGFGGGATGGGGGGGGGGIDVLTGNGLTVNAAVSGGAGGAGGLIGGGGGGGGGAGVILELGGSATINAAVAGGDGGIGGDGGGGVVAKASADVSVSTAGNVTGGNGNGAGAALSLLFGGTVTNAGTITGGTGIDAGSAFTGGGGGGDGAGGASGRDPIRSLRGDGGAGIVGANLAVINSGTITGGNGANGQANAITFTGGSNVLELQAGSMISGNVVGTGSDTFRLGGDVTDPTTTFDASQIGASAQYQGFSTFEKTGNSTWTLTGTTTAVTPWTLKQGTLSVSTDANLGAASGDLTFDGGALENTAAFTSSRNVTLNAGGGTFQTDADLILGGVISGGGSLTKTGIGTLTLTSNNSYGGGTTISRGTLEASVTGALGAGPVAINGTAAGGAELIFTNSANAGTLHIGVTDINSALSFYDSASAGSATIESHIGRVNFYDSASAGAATITADGGLSFNGDSTAADARITNTGALDFYNTAKAGNAVIANETGGVTSFHGNNTADGATITNNAGGTVDISGLTSGGIGIGSLSGDGGVVLGSKALTLGGLGTNDTIGGAISGTNGSLVKTGLGTLTLNGVNTYTGLTTVNAGKLVVGGVGYASASLAGPVVVSGGTLGGIGSIGPTTIMAGGIHAPGNSPGTQTINGPYANHGTLQVDVTPTVSDKLVVNGAVDISGATLELLMSPTSAADWNITNGPYTIIANDGADAVTGTFSPVTKNLLFLDESLDYAGGDGNDVTLELVRNDVDFTDVGRTPNQKATAGGINSLGSGNPLWNAIALQSDEDTTRAAFDQLSGEIHASAKTMLIEDSHFLRDAVNDRIRSAFAGVGASAMPVLAYGEAGTGKGATAAIDHALAPADMARLAAWGSVFGSWGSTDSDGNAAGLDRSIGGFFTGIDGMVAENVRLGIMTGYSHSSFDVDGRASSGSSDNYHLGLYGGTAWNALRLSGGLAYSWHDISTSRLVAFPGFSDSLKGDYNAGTFQMFGEAGYKIDTAAASFEPFANLAYVNLHTDSFTEKGGTAALTSPSQTTDATFTTLGIRASTAFELGGMKTTARGMVGWRHAFGDTTPLATLAFAGGDAFTVAGVPIARDAAVLEAGLDFAISDRATLGISYSGQFGGGAHDNGAKANLSVRF</sequence>
<dbReference type="NCBIfam" id="TIGR01414">
    <property type="entry name" value="autotrans_barl"/>
    <property type="match status" value="1"/>
</dbReference>
<dbReference type="InterPro" id="IPR006315">
    <property type="entry name" value="OM_autotransptr_brl_dom"/>
</dbReference>
<comment type="caution">
    <text evidence="4">The sequence shown here is derived from an EMBL/GenBank/DDBJ whole genome shotgun (WGS) entry which is preliminary data.</text>
</comment>
<dbReference type="SUPFAM" id="SSF51126">
    <property type="entry name" value="Pectin lyase-like"/>
    <property type="match status" value="1"/>
</dbReference>
<feature type="domain" description="Autotransporter" evidence="3">
    <location>
        <begin position="1071"/>
        <end position="1347"/>
    </location>
</feature>
<dbReference type="GO" id="GO:0019867">
    <property type="term" value="C:outer membrane"/>
    <property type="evidence" value="ECO:0007669"/>
    <property type="project" value="InterPro"/>
</dbReference>
<dbReference type="NCBIfam" id="TIGR02601">
    <property type="entry name" value="autotrns_rpt"/>
    <property type="match status" value="2"/>
</dbReference>
<evidence type="ECO:0000256" key="2">
    <source>
        <dbReference type="SAM" id="MobiDB-lite"/>
    </source>
</evidence>
<feature type="region of interest" description="Disordered" evidence="2">
    <location>
        <begin position="120"/>
        <end position="177"/>
    </location>
</feature>
<proteinExistence type="predicted"/>
<dbReference type="InterPro" id="IPR005546">
    <property type="entry name" value="Autotransporte_beta"/>
</dbReference>
<keyword evidence="5" id="KW-1185">Reference proteome</keyword>
<feature type="compositionally biased region" description="Polar residues" evidence="2">
    <location>
        <begin position="147"/>
        <end position="158"/>
    </location>
</feature>